<proteinExistence type="predicted"/>
<comment type="caution">
    <text evidence="1">The sequence shown here is derived from an EMBL/GenBank/DDBJ whole genome shotgun (WGS) entry which is preliminary data.</text>
</comment>
<gene>
    <name evidence="1" type="ORF">ISN45_At01g036940</name>
</gene>
<sequence length="77" mass="9271">MDRAHENFRVSYDVAKRGDVGVAVMRHKKNSLLRKDNSRWQEERISNRSLETLLWLIKLSSYPYRRSLSSDLPNRHW</sequence>
<accession>A0A8T2GN15</accession>
<name>A0A8T2GN15_9BRAS</name>
<reference evidence="1 2" key="1">
    <citation type="submission" date="2020-12" db="EMBL/GenBank/DDBJ databases">
        <title>Concerted genomic and epigenomic changes stabilize Arabidopsis allopolyploids.</title>
        <authorList>
            <person name="Chen Z."/>
        </authorList>
    </citation>
    <scope>NUCLEOTIDE SEQUENCE [LARGE SCALE GENOMIC DNA]</scope>
    <source>
        <strain evidence="1">Allo738</strain>
        <tissue evidence="1">Leaf</tissue>
    </source>
</reference>
<dbReference type="EMBL" id="JAEFBK010000001">
    <property type="protein sequence ID" value="KAG7648637.1"/>
    <property type="molecule type" value="Genomic_DNA"/>
</dbReference>
<organism evidence="1 2">
    <name type="scientific">Arabidopsis thaliana x Arabidopsis arenosa</name>
    <dbReference type="NCBI Taxonomy" id="1240361"/>
    <lineage>
        <taxon>Eukaryota</taxon>
        <taxon>Viridiplantae</taxon>
        <taxon>Streptophyta</taxon>
        <taxon>Embryophyta</taxon>
        <taxon>Tracheophyta</taxon>
        <taxon>Spermatophyta</taxon>
        <taxon>Magnoliopsida</taxon>
        <taxon>eudicotyledons</taxon>
        <taxon>Gunneridae</taxon>
        <taxon>Pentapetalae</taxon>
        <taxon>rosids</taxon>
        <taxon>malvids</taxon>
        <taxon>Brassicales</taxon>
        <taxon>Brassicaceae</taxon>
        <taxon>Camelineae</taxon>
        <taxon>Arabidopsis</taxon>
    </lineage>
</organism>
<keyword evidence="2" id="KW-1185">Reference proteome</keyword>
<dbReference type="Proteomes" id="UP000694240">
    <property type="component" value="Chromosome 1"/>
</dbReference>
<protein>
    <submittedName>
        <fullName evidence="1">Uncharacterized protein</fullName>
    </submittedName>
</protein>
<evidence type="ECO:0000313" key="1">
    <source>
        <dbReference type="EMBL" id="KAG7648637.1"/>
    </source>
</evidence>
<evidence type="ECO:0000313" key="2">
    <source>
        <dbReference type="Proteomes" id="UP000694240"/>
    </source>
</evidence>
<dbReference type="AlphaFoldDB" id="A0A8T2GN15"/>